<evidence type="ECO:0000256" key="1">
    <source>
        <dbReference type="SAM" id="Phobius"/>
    </source>
</evidence>
<dbReference type="PATRIC" id="fig|1218492.5.peg.59"/>
<dbReference type="Proteomes" id="UP000033558">
    <property type="component" value="Plasmid pBin4p1"/>
</dbReference>
<dbReference type="HOGENOM" id="CLU_2117909_0_0_9"/>
<feature type="transmembrane region" description="Helical" evidence="1">
    <location>
        <begin position="69"/>
        <end position="86"/>
    </location>
</feature>
<name>A0A0F4LPL2_9LACO</name>
<keyword evidence="1" id="KW-0812">Transmembrane</keyword>
<organism evidence="2 3">
    <name type="scientific">Bombilactobacillus mellifer</name>
    <dbReference type="NCBI Taxonomy" id="1218492"/>
    <lineage>
        <taxon>Bacteria</taxon>
        <taxon>Bacillati</taxon>
        <taxon>Bacillota</taxon>
        <taxon>Bacilli</taxon>
        <taxon>Lactobacillales</taxon>
        <taxon>Lactobacillaceae</taxon>
        <taxon>Bombilactobacillus</taxon>
    </lineage>
</organism>
<feature type="transmembrane region" description="Helical" evidence="1">
    <location>
        <begin position="39"/>
        <end position="57"/>
    </location>
</feature>
<proteinExistence type="predicted"/>
<accession>A0A0F4LPL2</accession>
<evidence type="ECO:0000313" key="2">
    <source>
        <dbReference type="EMBL" id="KJY59491.1"/>
    </source>
</evidence>
<keyword evidence="3" id="KW-1185">Reference proteome</keyword>
<reference evidence="2 3" key="1">
    <citation type="submission" date="2015-01" db="EMBL/GenBank/DDBJ databases">
        <title>Comparative genomics of the lactic acid bacteria isolated from the honey bee gut.</title>
        <authorList>
            <person name="Ellegaard K.M."/>
            <person name="Tamarit D."/>
            <person name="Javelind E."/>
            <person name="Olofsson T."/>
            <person name="Andersson S.G."/>
            <person name="Vasquez A."/>
        </authorList>
    </citation>
    <scope>NUCLEOTIDE SEQUENCE [LARGE SCALE GENOMIC DNA]</scope>
    <source>
        <strain evidence="2 3">Bin4</strain>
        <plasmid evidence="2">pBin4p1</plasmid>
    </source>
</reference>
<dbReference type="RefSeq" id="WP_046318088.1">
    <property type="nucleotide sequence ID" value="NZ_JBHSZT010000002.1"/>
</dbReference>
<keyword evidence="1" id="KW-1133">Transmembrane helix</keyword>
<dbReference type="AlphaFoldDB" id="A0A0F4LPL2"/>
<protein>
    <submittedName>
        <fullName evidence="2">Uncharacterized protein</fullName>
    </submittedName>
</protein>
<geneLocation type="plasmid" evidence="2">
    <name>pBin4p1</name>
</geneLocation>
<gene>
    <name evidence="2" type="ORF">JG30_12640</name>
</gene>
<sequence>MSKLMLLGINKLFTLAVSNPFDVIRNVLASYKSPIQSALYTAAFVVFAGCLIAYIFGSAQLKAKMRSHIIGIIFCVILCVATGYIVDLAKDTGSHFQTILPLIQNIIPGVHFFL</sequence>
<keyword evidence="1" id="KW-0472">Membrane</keyword>
<keyword evidence="2" id="KW-0614">Plasmid</keyword>
<evidence type="ECO:0000313" key="3">
    <source>
        <dbReference type="Proteomes" id="UP000033558"/>
    </source>
</evidence>
<comment type="caution">
    <text evidence="2">The sequence shown here is derived from an EMBL/GenBank/DDBJ whole genome shotgun (WGS) entry which is preliminary data.</text>
</comment>
<dbReference type="EMBL" id="JXJQ01000022">
    <property type="protein sequence ID" value="KJY59491.1"/>
    <property type="molecule type" value="Genomic_DNA"/>
</dbReference>